<evidence type="ECO:0000256" key="6">
    <source>
        <dbReference type="ARBA" id="ARBA00022692"/>
    </source>
</evidence>
<feature type="domain" description="ABC transmembrane type-1" evidence="11">
    <location>
        <begin position="20"/>
        <end position="209"/>
    </location>
</feature>
<evidence type="ECO:0000256" key="1">
    <source>
        <dbReference type="ARBA" id="ARBA00004429"/>
    </source>
</evidence>
<keyword evidence="7" id="KW-0029">Amino-acid transport</keyword>
<dbReference type="Gene3D" id="1.10.3720.10">
    <property type="entry name" value="MetI-like"/>
    <property type="match status" value="1"/>
</dbReference>
<protein>
    <submittedName>
        <fullName evidence="12">Amino acid ABC transporter permease</fullName>
    </submittedName>
</protein>
<evidence type="ECO:0000256" key="9">
    <source>
        <dbReference type="ARBA" id="ARBA00023136"/>
    </source>
</evidence>
<dbReference type="NCBIfam" id="TIGR01726">
    <property type="entry name" value="HEQRo_perm_3TM"/>
    <property type="match status" value="1"/>
</dbReference>
<dbReference type="OrthoDB" id="9809799at2"/>
<organism evidence="12 13">
    <name type="scientific">Affinibrenneria salicis</name>
    <dbReference type="NCBI Taxonomy" id="2590031"/>
    <lineage>
        <taxon>Bacteria</taxon>
        <taxon>Pseudomonadati</taxon>
        <taxon>Pseudomonadota</taxon>
        <taxon>Gammaproteobacteria</taxon>
        <taxon>Enterobacterales</taxon>
        <taxon>Pectobacteriaceae</taxon>
        <taxon>Affinibrenneria</taxon>
    </lineage>
</organism>
<name>A0A5J5G3S5_9GAMM</name>
<feature type="transmembrane region" description="Helical" evidence="10">
    <location>
        <begin position="87"/>
        <end position="106"/>
    </location>
</feature>
<dbReference type="PANTHER" id="PTHR30614">
    <property type="entry name" value="MEMBRANE COMPONENT OF AMINO ACID ABC TRANSPORTER"/>
    <property type="match status" value="1"/>
</dbReference>
<keyword evidence="6 10" id="KW-0812">Transmembrane</keyword>
<evidence type="ECO:0000256" key="10">
    <source>
        <dbReference type="RuleBase" id="RU363032"/>
    </source>
</evidence>
<dbReference type="PANTHER" id="PTHR30614:SF21">
    <property type="entry name" value="AMINO ACID ABC TRANSPORTER PERMEASE"/>
    <property type="match status" value="1"/>
</dbReference>
<dbReference type="PROSITE" id="PS50928">
    <property type="entry name" value="ABC_TM1"/>
    <property type="match status" value="1"/>
</dbReference>
<dbReference type="GO" id="GO:0006865">
    <property type="term" value="P:amino acid transport"/>
    <property type="evidence" value="ECO:0007669"/>
    <property type="project" value="UniProtKB-KW"/>
</dbReference>
<keyword evidence="13" id="KW-1185">Reference proteome</keyword>
<dbReference type="GO" id="GO:0043190">
    <property type="term" value="C:ATP-binding cassette (ABC) transporter complex"/>
    <property type="evidence" value="ECO:0007669"/>
    <property type="project" value="InterPro"/>
</dbReference>
<feature type="transmembrane region" description="Helical" evidence="10">
    <location>
        <begin position="190"/>
        <end position="212"/>
    </location>
</feature>
<dbReference type="RefSeq" id="WP_150434950.1">
    <property type="nucleotide sequence ID" value="NZ_VYKJ01000004.1"/>
</dbReference>
<dbReference type="SUPFAM" id="SSF161098">
    <property type="entry name" value="MetI-like"/>
    <property type="match status" value="1"/>
</dbReference>
<dbReference type="Proteomes" id="UP000335415">
    <property type="component" value="Unassembled WGS sequence"/>
</dbReference>
<evidence type="ECO:0000256" key="2">
    <source>
        <dbReference type="ARBA" id="ARBA00010072"/>
    </source>
</evidence>
<evidence type="ECO:0000256" key="5">
    <source>
        <dbReference type="ARBA" id="ARBA00022519"/>
    </source>
</evidence>
<sequence length="222" mass="24830">MVTFNLSAITDNYPYMLRGLTVTLELAAIGCLGSLLLGFLVALARLSRHRVLRYPAVVYIDVLRMIPLVMVIFWIFFLLPIVTGKTIPPITSIMAALIFYNASYMAEIIRSGVESVPKGLAEAARSSGMSVFSTWRHILLPLAVSYTLPSIVTRCISVVMGTSLSYIIGVPDFFRTAYNVNSRIFSPYEIYLFVAAVYFVICYGLSQLGALIEKRRNRYLSR</sequence>
<evidence type="ECO:0000256" key="3">
    <source>
        <dbReference type="ARBA" id="ARBA00022448"/>
    </source>
</evidence>
<evidence type="ECO:0000256" key="7">
    <source>
        <dbReference type="ARBA" id="ARBA00022970"/>
    </source>
</evidence>
<evidence type="ECO:0000313" key="12">
    <source>
        <dbReference type="EMBL" id="KAA9000683.1"/>
    </source>
</evidence>
<reference evidence="12 13" key="1">
    <citation type="submission" date="2019-09" db="EMBL/GenBank/DDBJ databases">
        <authorList>
            <person name="Li Y."/>
        </authorList>
    </citation>
    <scope>NUCLEOTIDE SEQUENCE [LARGE SCALE GENOMIC DNA]</scope>
    <source>
        <strain evidence="12 13">L3-3HA</strain>
    </source>
</reference>
<dbReference type="Pfam" id="PF00528">
    <property type="entry name" value="BPD_transp_1"/>
    <property type="match status" value="1"/>
</dbReference>
<evidence type="ECO:0000259" key="11">
    <source>
        <dbReference type="PROSITE" id="PS50928"/>
    </source>
</evidence>
<evidence type="ECO:0000256" key="4">
    <source>
        <dbReference type="ARBA" id="ARBA00022475"/>
    </source>
</evidence>
<dbReference type="InterPro" id="IPR000515">
    <property type="entry name" value="MetI-like"/>
</dbReference>
<dbReference type="EMBL" id="VYKJ01000004">
    <property type="protein sequence ID" value="KAA9000683.1"/>
    <property type="molecule type" value="Genomic_DNA"/>
</dbReference>
<accession>A0A5J5G3S5</accession>
<evidence type="ECO:0000313" key="13">
    <source>
        <dbReference type="Proteomes" id="UP000335415"/>
    </source>
</evidence>
<dbReference type="InterPro" id="IPR043429">
    <property type="entry name" value="ArtM/GltK/GlnP/TcyL/YhdX-like"/>
</dbReference>
<comment type="caution">
    <text evidence="12">The sequence shown here is derived from an EMBL/GenBank/DDBJ whole genome shotgun (WGS) entry which is preliminary data.</text>
</comment>
<dbReference type="InterPro" id="IPR035906">
    <property type="entry name" value="MetI-like_sf"/>
</dbReference>
<evidence type="ECO:0000256" key="8">
    <source>
        <dbReference type="ARBA" id="ARBA00022989"/>
    </source>
</evidence>
<dbReference type="CDD" id="cd06261">
    <property type="entry name" value="TM_PBP2"/>
    <property type="match status" value="1"/>
</dbReference>
<keyword evidence="4" id="KW-1003">Cell membrane</keyword>
<comment type="subcellular location">
    <subcellularLocation>
        <location evidence="1">Cell inner membrane</location>
        <topology evidence="1">Multi-pass membrane protein</topology>
    </subcellularLocation>
    <subcellularLocation>
        <location evidence="10">Cell membrane</location>
        <topology evidence="10">Multi-pass membrane protein</topology>
    </subcellularLocation>
</comment>
<dbReference type="AlphaFoldDB" id="A0A5J5G3S5"/>
<comment type="similarity">
    <text evidence="2">Belongs to the binding-protein-dependent transport system permease family. HisMQ subfamily.</text>
</comment>
<feature type="transmembrane region" description="Helical" evidence="10">
    <location>
        <begin position="20"/>
        <end position="44"/>
    </location>
</feature>
<feature type="transmembrane region" description="Helical" evidence="10">
    <location>
        <begin position="56"/>
        <end position="81"/>
    </location>
</feature>
<dbReference type="GO" id="GO:0022857">
    <property type="term" value="F:transmembrane transporter activity"/>
    <property type="evidence" value="ECO:0007669"/>
    <property type="project" value="InterPro"/>
</dbReference>
<dbReference type="InterPro" id="IPR010065">
    <property type="entry name" value="AA_ABC_transptr_permease_3TM"/>
</dbReference>
<keyword evidence="5" id="KW-0997">Cell inner membrane</keyword>
<gene>
    <name evidence="12" type="ORF">FJU30_10735</name>
</gene>
<keyword evidence="3 10" id="KW-0813">Transport</keyword>
<keyword evidence="9 10" id="KW-0472">Membrane</keyword>
<feature type="transmembrane region" description="Helical" evidence="10">
    <location>
        <begin position="151"/>
        <end position="170"/>
    </location>
</feature>
<proteinExistence type="inferred from homology"/>
<keyword evidence="8 10" id="KW-1133">Transmembrane helix</keyword>